<evidence type="ECO:0000256" key="1">
    <source>
        <dbReference type="ARBA" id="ARBA00001974"/>
    </source>
</evidence>
<dbReference type="PRINTS" id="PR00419">
    <property type="entry name" value="ADXRDTASE"/>
</dbReference>
<dbReference type="GO" id="GO:0016491">
    <property type="term" value="F:oxidoreductase activity"/>
    <property type="evidence" value="ECO:0007669"/>
    <property type="project" value="UniProtKB-KW"/>
</dbReference>
<dbReference type="AlphaFoldDB" id="A0A5A9W535"/>
<comment type="cofactor">
    <cofactor evidence="1">
        <name>FAD</name>
        <dbReference type="ChEBI" id="CHEBI:57692"/>
    </cofactor>
</comment>
<dbReference type="Gene3D" id="3.40.50.720">
    <property type="entry name" value="NAD(P)-binding Rossmann-like Domain"/>
    <property type="match status" value="1"/>
</dbReference>
<gene>
    <name evidence="7" type="ORF">E1H14_04150</name>
</gene>
<protein>
    <submittedName>
        <fullName evidence="7">Ferredoxin-NADP reductase</fullName>
    </submittedName>
</protein>
<reference evidence="7 8" key="1">
    <citation type="submission" date="2019-03" db="EMBL/GenBank/DDBJ databases">
        <title>Nitrincola sp. nov. isolated from an Indian soda lake.</title>
        <authorList>
            <person name="Joshi A."/>
            <person name="Thite S.V."/>
            <person name="Joseph N."/>
            <person name="Dhotre D."/>
            <person name="Moorthy M."/>
            <person name="Shouche Y.S."/>
        </authorList>
    </citation>
    <scope>NUCLEOTIDE SEQUENCE [LARGE SCALE GENOMIC DNA]</scope>
    <source>
        <strain evidence="7 8">MEB193</strain>
    </source>
</reference>
<evidence type="ECO:0000256" key="5">
    <source>
        <dbReference type="ARBA" id="ARBA00023002"/>
    </source>
</evidence>
<evidence type="ECO:0000256" key="3">
    <source>
        <dbReference type="ARBA" id="ARBA00022827"/>
    </source>
</evidence>
<evidence type="ECO:0000256" key="2">
    <source>
        <dbReference type="ARBA" id="ARBA00022630"/>
    </source>
</evidence>
<evidence type="ECO:0000313" key="8">
    <source>
        <dbReference type="Proteomes" id="UP000325302"/>
    </source>
</evidence>
<keyword evidence="5" id="KW-0560">Oxidoreductase</keyword>
<evidence type="ECO:0000259" key="6">
    <source>
        <dbReference type="Pfam" id="PF07992"/>
    </source>
</evidence>
<dbReference type="Pfam" id="PF07992">
    <property type="entry name" value="Pyr_redox_2"/>
    <property type="match status" value="1"/>
</dbReference>
<comment type="caution">
    <text evidence="7">The sequence shown here is derived from an EMBL/GenBank/DDBJ whole genome shotgun (WGS) entry which is preliminary data.</text>
</comment>
<dbReference type="RefSeq" id="WP_149390189.1">
    <property type="nucleotide sequence ID" value="NZ_SMRS01000002.1"/>
</dbReference>
<name>A0A5A9W535_9GAMM</name>
<evidence type="ECO:0000313" key="7">
    <source>
        <dbReference type="EMBL" id="KAA0875886.1"/>
    </source>
</evidence>
<sequence>MLKIAIIGSGPAACFSAEILSSKRPDLEIHIFERLAQPFGLVEYGVAPDHAITRQIKQSFTRTLAKPQIHLHTQCEIGVDRSFASLQSEFPWILIATGALEDRALKIPGEHLPGVYGSAELVTWYNQHPEQAALHPKLGKRLAIIGQGNVALDLARVLCKTTDEMQEAISQPSIRAERNALQQALQEIWILGRRGPVEAGFSLPELKELGELDAALPTLRASDLENIDLSLLPHSKQQVLQQLKLYSQNLAEPGRCLIRFMFQVSPLALHADAQGHLASMTLMRNHLKEGRAIPSGETLELPIHSLVKAIGYQSRPLDDLPFDQEKGHFIHEEGEIAPGIFCVGWCKRGSQGVIPVNRSDAMAVARKLLSQLPPAS</sequence>
<organism evidence="7 8">
    <name type="scientific">Nitrincola tapanii</name>
    <dbReference type="NCBI Taxonomy" id="1708751"/>
    <lineage>
        <taxon>Bacteria</taxon>
        <taxon>Pseudomonadati</taxon>
        <taxon>Pseudomonadota</taxon>
        <taxon>Gammaproteobacteria</taxon>
        <taxon>Oceanospirillales</taxon>
        <taxon>Oceanospirillaceae</taxon>
        <taxon>Nitrincola</taxon>
    </lineage>
</organism>
<keyword evidence="2" id="KW-0285">Flavoprotein</keyword>
<keyword evidence="3" id="KW-0274">FAD</keyword>
<feature type="domain" description="FAD/NAD(P)-binding" evidence="6">
    <location>
        <begin position="3"/>
        <end position="185"/>
    </location>
</feature>
<dbReference type="InterPro" id="IPR036188">
    <property type="entry name" value="FAD/NAD-bd_sf"/>
</dbReference>
<dbReference type="OrthoDB" id="9815647at2"/>
<dbReference type="Proteomes" id="UP000325302">
    <property type="component" value="Unassembled WGS sequence"/>
</dbReference>
<evidence type="ECO:0000256" key="4">
    <source>
        <dbReference type="ARBA" id="ARBA00022857"/>
    </source>
</evidence>
<dbReference type="SUPFAM" id="SSF51971">
    <property type="entry name" value="Nucleotide-binding domain"/>
    <property type="match status" value="1"/>
</dbReference>
<dbReference type="EMBL" id="SMRS01000002">
    <property type="protein sequence ID" value="KAA0875886.1"/>
    <property type="molecule type" value="Genomic_DNA"/>
</dbReference>
<dbReference type="PANTHER" id="PTHR48467">
    <property type="entry name" value="GLUTAMATE SYNTHASE 1 [NADH], CHLOROPLASTIC-LIKE"/>
    <property type="match status" value="1"/>
</dbReference>
<dbReference type="InterPro" id="IPR023753">
    <property type="entry name" value="FAD/NAD-binding_dom"/>
</dbReference>
<dbReference type="PANTHER" id="PTHR48467:SF1">
    <property type="entry name" value="GLUTAMATE SYNTHASE 1 [NADH], CHLOROPLASTIC-LIKE"/>
    <property type="match status" value="1"/>
</dbReference>
<dbReference type="Gene3D" id="3.50.50.60">
    <property type="entry name" value="FAD/NAD(P)-binding domain"/>
    <property type="match status" value="1"/>
</dbReference>
<keyword evidence="4" id="KW-0521">NADP</keyword>
<proteinExistence type="predicted"/>
<accession>A0A5A9W535</accession>
<keyword evidence="8" id="KW-1185">Reference proteome</keyword>
<dbReference type="InterPro" id="IPR055275">
    <property type="entry name" value="Ferredox_Rdtase"/>
</dbReference>